<protein>
    <submittedName>
        <fullName evidence="1">DUF2989 domain-containing protein</fullName>
    </submittedName>
</protein>
<sequence length="297" mass="34364">MTKLLINFNKNKKTQFLARLFSNFSTFSGKPLGIVLLAFLLSSCSEWFEPTISEICNTQPNLCLDLSLDARCRFERAEIIRLRYNHKDDTSEAYKYPLLLAFEKYLVCVEEVQHIEHIRRKGKEATRLKGVITAQRELKRLARETKASLDPYLSYYHWTRFGDEQAFNRFERYAASQRISDPSLLVALASVQVKTDAKKTVATLYRALSLYDDSDDVDLAIYHSLYTLALDSEKYRMAYVWMAVAAEYDERMNLDQANYLKESHNLPVSILDKIVDDIVSALDEGHFDANKLLLNKL</sequence>
<evidence type="ECO:0000313" key="1">
    <source>
        <dbReference type="EMBL" id="HAW75142.1"/>
    </source>
</evidence>
<dbReference type="Proteomes" id="UP000263517">
    <property type="component" value="Unassembled WGS sequence"/>
</dbReference>
<proteinExistence type="predicted"/>
<comment type="caution">
    <text evidence="1">The sequence shown here is derived from an EMBL/GenBank/DDBJ whole genome shotgun (WGS) entry which is preliminary data.</text>
</comment>
<gene>
    <name evidence="1" type="ORF">DCW74_05315</name>
</gene>
<dbReference type="AlphaFoldDB" id="A0A350P1H5"/>
<dbReference type="RefSeq" id="WP_272965333.1">
    <property type="nucleotide sequence ID" value="NZ_CALBIY010000089.1"/>
</dbReference>
<dbReference type="STRING" id="589873.EP12_12125"/>
<dbReference type="InterPro" id="IPR021372">
    <property type="entry name" value="DUF2989"/>
</dbReference>
<organism evidence="1 2">
    <name type="scientific">Alteromonas australica</name>
    <dbReference type="NCBI Taxonomy" id="589873"/>
    <lineage>
        <taxon>Bacteria</taxon>
        <taxon>Pseudomonadati</taxon>
        <taxon>Pseudomonadota</taxon>
        <taxon>Gammaproteobacteria</taxon>
        <taxon>Alteromonadales</taxon>
        <taxon>Alteromonadaceae</taxon>
        <taxon>Alteromonas/Salinimonas group</taxon>
        <taxon>Alteromonas</taxon>
    </lineage>
</organism>
<accession>A0A350P1H5</accession>
<reference evidence="1 2" key="1">
    <citation type="journal article" date="2018" name="Nat. Biotechnol.">
        <title>A standardized bacterial taxonomy based on genome phylogeny substantially revises the tree of life.</title>
        <authorList>
            <person name="Parks D.H."/>
            <person name="Chuvochina M."/>
            <person name="Waite D.W."/>
            <person name="Rinke C."/>
            <person name="Skarshewski A."/>
            <person name="Chaumeil P.A."/>
            <person name="Hugenholtz P."/>
        </authorList>
    </citation>
    <scope>NUCLEOTIDE SEQUENCE [LARGE SCALE GENOMIC DNA]</scope>
    <source>
        <strain evidence="1">UBA11978</strain>
    </source>
</reference>
<evidence type="ECO:0000313" key="2">
    <source>
        <dbReference type="Proteomes" id="UP000263517"/>
    </source>
</evidence>
<name>A0A350P1H5_9ALTE</name>
<dbReference type="Pfam" id="PF11207">
    <property type="entry name" value="DUF2989"/>
    <property type="match status" value="1"/>
</dbReference>
<dbReference type="EMBL" id="DNAN01000182">
    <property type="protein sequence ID" value="HAW75142.1"/>
    <property type="molecule type" value="Genomic_DNA"/>
</dbReference>